<evidence type="ECO:0000256" key="3">
    <source>
        <dbReference type="ARBA" id="ARBA00023163"/>
    </source>
</evidence>
<dbReference type="GO" id="GO:0000981">
    <property type="term" value="F:DNA-binding transcription factor activity, RNA polymerase II-specific"/>
    <property type="evidence" value="ECO:0007669"/>
    <property type="project" value="InterPro"/>
</dbReference>
<dbReference type="Pfam" id="PF00172">
    <property type="entry name" value="Zn_clus"/>
    <property type="match status" value="1"/>
</dbReference>
<dbReference type="InterPro" id="IPR036864">
    <property type="entry name" value="Zn2-C6_fun-type_DNA-bd_sf"/>
</dbReference>
<dbReference type="InterPro" id="IPR001138">
    <property type="entry name" value="Zn2Cys6_DnaBD"/>
</dbReference>
<dbReference type="Gene3D" id="4.10.240.10">
    <property type="entry name" value="Zn(2)-C6 fungal-type DNA-binding domain"/>
    <property type="match status" value="1"/>
</dbReference>
<dbReference type="OMA" id="WAIRALN"/>
<protein>
    <submittedName>
        <fullName evidence="6">Zn(2)-C6 fungal-type DNA-binding domain</fullName>
    </submittedName>
</protein>
<gene>
    <name evidence="6" type="ORF">PROQFM164_S04g000624</name>
</gene>
<evidence type="ECO:0000256" key="1">
    <source>
        <dbReference type="ARBA" id="ARBA00023015"/>
    </source>
</evidence>
<dbReference type="Proteomes" id="UP000030686">
    <property type="component" value="Unassembled WGS sequence"/>
</dbReference>
<keyword evidence="3" id="KW-0804">Transcription</keyword>
<dbReference type="STRING" id="1365484.W6QG29"/>
<sequence>MPGVPHSKGCLQCISRKVKCDKTRPECLRCINWGSECPGYDRGHKFKDQTRYITLKHGRPTMDEAFAPNLAYEAINVQTQESFEVWLDYHFPSYLASFNSRVEMNWMKFIRGRWSTFPQALIWALRALTCLRMGAARGNKEAIMCARHMYGRGVNHLASLLHTRAALADETLAAAILLGGYEVLDGSSDRSWIIHSHGIRHLFCARGPSAHTHGMGRTLLISWRPYLVADAFIHAEPCFLGGSEWTCVSAIQEIARAEDRWQESSLLGQTMDYAFNEVAKCPGYYAMTKYFTTSDTDVDRSILNGLVSCILKSRESLVQFHGMLMETDPPASFVGVIPSTYATTLVQGTRDGINSAVALLDQLMTLLKSHLNRKTNPILMADFDDKHQEDPWRLFAGVQALKTNTNQSLLSRDQKDPSLSIYAVRDQLDKFSLTMGMGSLLPDACGCPQFLAHI</sequence>
<organism evidence="6 7">
    <name type="scientific">Penicillium roqueforti (strain FM164)</name>
    <dbReference type="NCBI Taxonomy" id="1365484"/>
    <lineage>
        <taxon>Eukaryota</taxon>
        <taxon>Fungi</taxon>
        <taxon>Dikarya</taxon>
        <taxon>Ascomycota</taxon>
        <taxon>Pezizomycotina</taxon>
        <taxon>Eurotiomycetes</taxon>
        <taxon>Eurotiomycetidae</taxon>
        <taxon>Eurotiales</taxon>
        <taxon>Aspergillaceae</taxon>
        <taxon>Penicillium</taxon>
    </lineage>
</organism>
<keyword evidence="7" id="KW-1185">Reference proteome</keyword>
<dbReference type="PANTHER" id="PTHR38111">
    <property type="entry name" value="ZN(2)-C6 FUNGAL-TYPE DOMAIN-CONTAINING PROTEIN-RELATED"/>
    <property type="match status" value="1"/>
</dbReference>
<dbReference type="GO" id="GO:0003677">
    <property type="term" value="F:DNA binding"/>
    <property type="evidence" value="ECO:0007669"/>
    <property type="project" value="UniProtKB-KW"/>
</dbReference>
<dbReference type="Pfam" id="PF11951">
    <property type="entry name" value="Fungal_trans_2"/>
    <property type="match status" value="1"/>
</dbReference>
<dbReference type="PROSITE" id="PS50048">
    <property type="entry name" value="ZN2_CY6_FUNGAL_2"/>
    <property type="match status" value="1"/>
</dbReference>
<dbReference type="AlphaFoldDB" id="W6QG29"/>
<name>W6QG29_PENRF</name>
<dbReference type="EMBL" id="HG792018">
    <property type="protein sequence ID" value="CDM35743.1"/>
    <property type="molecule type" value="Genomic_DNA"/>
</dbReference>
<dbReference type="GO" id="GO:0008270">
    <property type="term" value="F:zinc ion binding"/>
    <property type="evidence" value="ECO:0007669"/>
    <property type="project" value="InterPro"/>
</dbReference>
<dbReference type="CDD" id="cd00067">
    <property type="entry name" value="GAL4"/>
    <property type="match status" value="1"/>
</dbReference>
<evidence type="ECO:0000313" key="7">
    <source>
        <dbReference type="Proteomes" id="UP000030686"/>
    </source>
</evidence>
<dbReference type="InterPro" id="IPR021858">
    <property type="entry name" value="Fun_TF"/>
</dbReference>
<evidence type="ECO:0000313" key="6">
    <source>
        <dbReference type="EMBL" id="CDM35743.1"/>
    </source>
</evidence>
<proteinExistence type="predicted"/>
<dbReference type="OrthoDB" id="3525185at2759"/>
<keyword evidence="4" id="KW-0539">Nucleus</keyword>
<dbReference type="SMART" id="SM00066">
    <property type="entry name" value="GAL4"/>
    <property type="match status" value="1"/>
</dbReference>
<evidence type="ECO:0000259" key="5">
    <source>
        <dbReference type="PROSITE" id="PS50048"/>
    </source>
</evidence>
<dbReference type="InterPro" id="IPR053178">
    <property type="entry name" value="Osmoadaptation_assoc"/>
</dbReference>
<feature type="domain" description="Zn(2)-C6 fungal-type" evidence="5">
    <location>
        <begin position="9"/>
        <end position="37"/>
    </location>
</feature>
<reference evidence="6" key="1">
    <citation type="journal article" date="2014" name="Nat. Commun.">
        <title>Multiple recent horizontal transfers of a large genomic region in cheese making fungi.</title>
        <authorList>
            <person name="Cheeseman K."/>
            <person name="Ropars J."/>
            <person name="Renault P."/>
            <person name="Dupont J."/>
            <person name="Gouzy J."/>
            <person name="Branca A."/>
            <person name="Abraham A.L."/>
            <person name="Ceppi M."/>
            <person name="Conseiller E."/>
            <person name="Debuchy R."/>
            <person name="Malagnac F."/>
            <person name="Goarin A."/>
            <person name="Silar P."/>
            <person name="Lacoste S."/>
            <person name="Sallet E."/>
            <person name="Bensimon A."/>
            <person name="Giraud T."/>
            <person name="Brygoo Y."/>
        </authorList>
    </citation>
    <scope>NUCLEOTIDE SEQUENCE [LARGE SCALE GENOMIC DNA]</scope>
    <source>
        <strain evidence="6">FM164</strain>
    </source>
</reference>
<evidence type="ECO:0000256" key="2">
    <source>
        <dbReference type="ARBA" id="ARBA00023125"/>
    </source>
</evidence>
<evidence type="ECO:0000256" key="4">
    <source>
        <dbReference type="ARBA" id="ARBA00023242"/>
    </source>
</evidence>
<keyword evidence="2 6" id="KW-0238">DNA-binding</keyword>
<accession>W6QG29</accession>
<keyword evidence="1" id="KW-0805">Transcription regulation</keyword>
<dbReference type="SUPFAM" id="SSF57701">
    <property type="entry name" value="Zn2/Cys6 DNA-binding domain"/>
    <property type="match status" value="1"/>
</dbReference>
<dbReference type="PANTHER" id="PTHR38111:SF6">
    <property type="entry name" value="FINGER DOMAIN PROTEIN, PUTATIVE (AFU_ORTHOLOGUE AFUA_8G01940)-RELATED"/>
    <property type="match status" value="1"/>
</dbReference>